<name>A0A1Z4KVP4_ANAVA</name>
<dbReference type="SUPFAM" id="SSF51197">
    <property type="entry name" value="Clavaminate synthase-like"/>
    <property type="match status" value="1"/>
</dbReference>
<evidence type="ECO:0000313" key="3">
    <source>
        <dbReference type="EMBL" id="BAY72933.1"/>
    </source>
</evidence>
<keyword evidence="3" id="KW-0614">Plasmid</keyword>
<dbReference type="Proteomes" id="UP000217507">
    <property type="component" value="Plasmid Plasmid1 dna"/>
</dbReference>
<organism evidence="3 4">
    <name type="scientific">Trichormus variabilis NIES-23</name>
    <dbReference type="NCBI Taxonomy" id="1973479"/>
    <lineage>
        <taxon>Bacteria</taxon>
        <taxon>Bacillati</taxon>
        <taxon>Cyanobacteriota</taxon>
        <taxon>Cyanophyceae</taxon>
        <taxon>Nostocales</taxon>
        <taxon>Nostocaceae</taxon>
        <taxon>Trichormus</taxon>
    </lineage>
</organism>
<evidence type="ECO:0000259" key="2">
    <source>
        <dbReference type="Pfam" id="PF22751"/>
    </source>
</evidence>
<feature type="domain" description="DUF488" evidence="2">
    <location>
        <begin position="25"/>
        <end position="105"/>
    </location>
</feature>
<protein>
    <recommendedName>
        <fullName evidence="2">DUF488 domain-containing protein</fullName>
    </recommendedName>
</protein>
<dbReference type="AlphaFoldDB" id="A0A1Z4KVP4"/>
<evidence type="ECO:0000313" key="4">
    <source>
        <dbReference type="Proteomes" id="UP000217507"/>
    </source>
</evidence>
<gene>
    <name evidence="3" type="ORF">NIES23_57610</name>
</gene>
<accession>A0A1Z4KVP4</accession>
<dbReference type="EMBL" id="AP018217">
    <property type="protein sequence ID" value="BAY72933.1"/>
    <property type="molecule type" value="Genomic_DNA"/>
</dbReference>
<geneLocation type="plasmid" evidence="3">
    <name>plasmid1</name>
</geneLocation>
<evidence type="ECO:0000256" key="1">
    <source>
        <dbReference type="SAM" id="MobiDB-lite"/>
    </source>
</evidence>
<proteinExistence type="predicted"/>
<feature type="region of interest" description="Disordered" evidence="1">
    <location>
        <begin position="131"/>
        <end position="160"/>
    </location>
</feature>
<dbReference type="Pfam" id="PF22751">
    <property type="entry name" value="DUF488-N3a"/>
    <property type="match status" value="1"/>
</dbReference>
<sequence length="440" mass="49476">MIFTSYYKGEIKGEAVSISLYPPKGWTGKHLLLFAPTPELLHWWKSSAKDAIAQEEYKRCFREILDSRQQLIQLWVGKQKDKPVDMTLCCFEKTGDFCHRYQIGEEVVQKYLHELWGGEIGSLVGQMPSNRQPTQIEKGHDSTDTSSITKTDNFTPNDTTSINSTYPPVVQTLLAKCFDTGLAVRCDRLTCGYYRVSLHGEDLGDWSELGVLGVLSGLQHEFYRPRLVPSLAAVATPQVPEVAPPPVAQPESSELITRLGKLEGAELSQIQDWCKSVKSQMFPSVSQYADGRLELHLRRFVSLASAKSGKKAEVKLVEPGRYAGAEVIEALGEKLLPDFHQALVLFYPAGTQIKVHRDSPAYASGAAQINIMGRAKFSISGCQDVRRMESYWLEEGDCIAFDNKQPHGIDRVVGDRWCVCFFRLKAEYLEQEYRKQLSLV</sequence>
<reference evidence="3 4" key="1">
    <citation type="submission" date="2017-06" db="EMBL/GenBank/DDBJ databases">
        <title>Genome sequencing of cyanobaciteial culture collection at National Institute for Environmental Studies (NIES).</title>
        <authorList>
            <person name="Hirose Y."/>
            <person name="Shimura Y."/>
            <person name="Fujisawa T."/>
            <person name="Nakamura Y."/>
            <person name="Kawachi M."/>
        </authorList>
    </citation>
    <scope>NUCLEOTIDE SEQUENCE [LARGE SCALE GENOMIC DNA]</scope>
    <source>
        <strain evidence="3 4">NIES-23</strain>
        <plasmid evidence="4">Plasmid Plasmid1 dna</plasmid>
    </source>
</reference>
<dbReference type="InterPro" id="IPR054495">
    <property type="entry name" value="DUF488-N3a"/>
</dbReference>